<dbReference type="PRINTS" id="PR00465">
    <property type="entry name" value="EP450IV"/>
</dbReference>
<evidence type="ECO:0000256" key="6">
    <source>
        <dbReference type="RuleBase" id="RU000461"/>
    </source>
</evidence>
<dbReference type="EMBL" id="JBEFKJ010000007">
    <property type="protein sequence ID" value="KAL2045341.1"/>
    <property type="molecule type" value="Genomic_DNA"/>
</dbReference>
<dbReference type="SUPFAM" id="SSF48264">
    <property type="entry name" value="Cytochrome P450"/>
    <property type="match status" value="1"/>
</dbReference>
<dbReference type="Gene3D" id="1.10.630.10">
    <property type="entry name" value="Cytochrome P450"/>
    <property type="match status" value="1"/>
</dbReference>
<protein>
    <submittedName>
        <fullName evidence="8">Uncharacterized protein</fullName>
    </submittedName>
</protein>
<evidence type="ECO:0000256" key="4">
    <source>
        <dbReference type="ARBA" id="ARBA00022723"/>
    </source>
</evidence>
<evidence type="ECO:0000256" key="2">
    <source>
        <dbReference type="ARBA" id="ARBA00010617"/>
    </source>
</evidence>
<dbReference type="Pfam" id="PF00067">
    <property type="entry name" value="p450"/>
    <property type="match status" value="1"/>
</dbReference>
<evidence type="ECO:0000313" key="9">
    <source>
        <dbReference type="Proteomes" id="UP001590950"/>
    </source>
</evidence>
<reference evidence="8 9" key="1">
    <citation type="submission" date="2024-09" db="EMBL/GenBank/DDBJ databases">
        <title>Rethinking Asexuality: The Enigmatic Case of Functional Sexual Genes in Lepraria (Stereocaulaceae).</title>
        <authorList>
            <person name="Doellman M."/>
            <person name="Sun Y."/>
            <person name="Barcenas-Pena A."/>
            <person name="Lumbsch H.T."/>
            <person name="Grewe F."/>
        </authorList>
    </citation>
    <scope>NUCLEOTIDE SEQUENCE [LARGE SCALE GENOMIC DNA]</scope>
    <source>
        <strain evidence="8 9">Mercado 3170</strain>
    </source>
</reference>
<organism evidence="8 9">
    <name type="scientific">Stereocaulon virgatum</name>
    <dbReference type="NCBI Taxonomy" id="373712"/>
    <lineage>
        <taxon>Eukaryota</taxon>
        <taxon>Fungi</taxon>
        <taxon>Dikarya</taxon>
        <taxon>Ascomycota</taxon>
        <taxon>Pezizomycotina</taxon>
        <taxon>Lecanoromycetes</taxon>
        <taxon>OSLEUM clade</taxon>
        <taxon>Lecanoromycetidae</taxon>
        <taxon>Lecanorales</taxon>
        <taxon>Lecanorineae</taxon>
        <taxon>Stereocaulaceae</taxon>
        <taxon>Stereocaulon</taxon>
    </lineage>
</organism>
<dbReference type="InterPro" id="IPR002403">
    <property type="entry name" value="Cyt_P450_E_grp-IV"/>
</dbReference>
<dbReference type="PRINTS" id="PR00385">
    <property type="entry name" value="P450"/>
</dbReference>
<sequence>MDLVTGNLFNTSSSLLILTIPVSFVTLAILLNVLKQILFKKKYEPPIVFHWVPFIGSAVSYGQDPVKFLRQCQAEYGNVFTFVMFGRKITPYLGTEGNNFILNGKQANLNPEEVYNDLTAPCWGSDVVYDAPHTKFMEQKRLVKSGLTAKALSSYVPLIEKEIYGYIERASAFQGVAGVVDISNAMAEIVIFTASRCLQGEEVRESLDSTFAKNYHDLDMGFTPINFLFPGLPLPRNRRRDIAHRRMANTYMRIIQARRANPDAERSEDMIWNLMNCTYKNGSPMPDKEIAHLMIALLMAGQASSAVTGSWMLLHLAAEPQMASLLYNEQLHVLGSVDAPLSLEDVQKLPLHANVVRETLRLHPPVYSVMRKVKRCIPIDGSTMHVPLSNILLAAIGHTSRSAEYFDNPDDWNPRRWNTLSYFDDEKKSVRVDYGYGPVSAGATNPYLPFGGGRHRCIGEQFTYLQLTTIVAIMVRVFEFQNVKGQKGVVGTDYSSMVARPRAAKIQWRRRGRFATER</sequence>
<dbReference type="InterPro" id="IPR036396">
    <property type="entry name" value="Cyt_P450_sf"/>
</dbReference>
<dbReference type="PANTHER" id="PTHR24304:SF2">
    <property type="entry name" value="24-HYDROXYCHOLESTEROL 7-ALPHA-HYDROXYLASE"/>
    <property type="match status" value="1"/>
</dbReference>
<dbReference type="PROSITE" id="PS00086">
    <property type="entry name" value="CYTOCHROME_P450"/>
    <property type="match status" value="1"/>
</dbReference>
<comment type="caution">
    <text evidence="8">The sequence shown here is derived from an EMBL/GenBank/DDBJ whole genome shotgun (WGS) entry which is preliminary data.</text>
</comment>
<evidence type="ECO:0000256" key="3">
    <source>
        <dbReference type="ARBA" id="ARBA00022617"/>
    </source>
</evidence>
<dbReference type="Proteomes" id="UP001590950">
    <property type="component" value="Unassembled WGS sequence"/>
</dbReference>
<keyword evidence="7" id="KW-0812">Transmembrane</keyword>
<dbReference type="InterPro" id="IPR017972">
    <property type="entry name" value="Cyt_P450_CS"/>
</dbReference>
<dbReference type="CDD" id="cd11042">
    <property type="entry name" value="CYP51-like"/>
    <property type="match status" value="1"/>
</dbReference>
<name>A0ABR4AIL1_9LECA</name>
<keyword evidence="7" id="KW-0472">Membrane</keyword>
<evidence type="ECO:0000313" key="8">
    <source>
        <dbReference type="EMBL" id="KAL2045341.1"/>
    </source>
</evidence>
<evidence type="ECO:0000256" key="1">
    <source>
        <dbReference type="ARBA" id="ARBA00001971"/>
    </source>
</evidence>
<keyword evidence="7" id="KW-1133">Transmembrane helix</keyword>
<keyword evidence="9" id="KW-1185">Reference proteome</keyword>
<comment type="cofactor">
    <cofactor evidence="1">
        <name>heme</name>
        <dbReference type="ChEBI" id="CHEBI:30413"/>
    </cofactor>
</comment>
<accession>A0ABR4AIL1</accession>
<feature type="transmembrane region" description="Helical" evidence="7">
    <location>
        <begin position="12"/>
        <end position="34"/>
    </location>
</feature>
<dbReference type="InterPro" id="IPR001128">
    <property type="entry name" value="Cyt_P450"/>
</dbReference>
<evidence type="ECO:0000256" key="7">
    <source>
        <dbReference type="SAM" id="Phobius"/>
    </source>
</evidence>
<evidence type="ECO:0000256" key="5">
    <source>
        <dbReference type="ARBA" id="ARBA00023004"/>
    </source>
</evidence>
<keyword evidence="5 6" id="KW-0408">Iron</keyword>
<comment type="similarity">
    <text evidence="2 6">Belongs to the cytochrome P450 family.</text>
</comment>
<feature type="transmembrane region" description="Helical" evidence="7">
    <location>
        <begin position="290"/>
        <end position="314"/>
    </location>
</feature>
<keyword evidence="6" id="KW-0503">Monooxygenase</keyword>
<gene>
    <name evidence="8" type="ORF">N7G274_002424</name>
</gene>
<proteinExistence type="inferred from homology"/>
<keyword evidence="6" id="KW-0560">Oxidoreductase</keyword>
<dbReference type="InterPro" id="IPR050529">
    <property type="entry name" value="CYP450_sterol_14alpha_dmase"/>
</dbReference>
<dbReference type="PANTHER" id="PTHR24304">
    <property type="entry name" value="CYTOCHROME P450 FAMILY 7"/>
    <property type="match status" value="1"/>
</dbReference>
<keyword evidence="3 6" id="KW-0349">Heme</keyword>
<keyword evidence="4 6" id="KW-0479">Metal-binding</keyword>